<dbReference type="InterPro" id="IPR036390">
    <property type="entry name" value="WH_DNA-bd_sf"/>
</dbReference>
<keyword evidence="2" id="KW-0238">DNA-binding</keyword>
<evidence type="ECO:0000313" key="6">
    <source>
        <dbReference type="EMBL" id="ANJ28220.1"/>
    </source>
</evidence>
<dbReference type="SUPFAM" id="SSF55781">
    <property type="entry name" value="GAF domain-like"/>
    <property type="match status" value="1"/>
</dbReference>
<accession>A0A191WIS7</accession>
<dbReference type="SMART" id="SM00346">
    <property type="entry name" value="HTH_ICLR"/>
    <property type="match status" value="1"/>
</dbReference>
<dbReference type="RefSeq" id="WP_067879902.1">
    <property type="nucleotide sequence ID" value="NZ_CP013979.1"/>
</dbReference>
<dbReference type="Proteomes" id="UP000078437">
    <property type="component" value="Chromosome"/>
</dbReference>
<feature type="domain" description="IclR-ED" evidence="5">
    <location>
        <begin position="70"/>
        <end position="258"/>
    </location>
</feature>
<evidence type="ECO:0000259" key="4">
    <source>
        <dbReference type="PROSITE" id="PS51077"/>
    </source>
</evidence>
<protein>
    <submittedName>
        <fullName evidence="6">IclR family transcriptional regulator</fullName>
    </submittedName>
</protein>
<dbReference type="InterPro" id="IPR011991">
    <property type="entry name" value="ArsR-like_HTH"/>
</dbReference>
<keyword evidence="7" id="KW-1185">Reference proteome</keyword>
<dbReference type="PANTHER" id="PTHR30136">
    <property type="entry name" value="HELIX-TURN-HELIX TRANSCRIPTIONAL REGULATOR, ICLR FAMILY"/>
    <property type="match status" value="1"/>
</dbReference>
<organism evidence="6 7">
    <name type="scientific">Agromyces aureus</name>
    <dbReference type="NCBI Taxonomy" id="453304"/>
    <lineage>
        <taxon>Bacteria</taxon>
        <taxon>Bacillati</taxon>
        <taxon>Actinomycetota</taxon>
        <taxon>Actinomycetes</taxon>
        <taxon>Micrococcales</taxon>
        <taxon>Microbacteriaceae</taxon>
        <taxon>Agromyces</taxon>
    </lineage>
</organism>
<dbReference type="InterPro" id="IPR050707">
    <property type="entry name" value="HTH_MetabolicPath_Reg"/>
</dbReference>
<keyword evidence="3" id="KW-0804">Transcription</keyword>
<evidence type="ECO:0000256" key="3">
    <source>
        <dbReference type="ARBA" id="ARBA00023163"/>
    </source>
</evidence>
<reference evidence="7" key="2">
    <citation type="submission" date="2016-01" db="EMBL/GenBank/DDBJ databases">
        <title>Complete genome sequence of Agromyces aureus AR33T and comparison with related organisms.</title>
        <authorList>
            <person name="Corretto E."/>
            <person name="Antonielli L."/>
            <person name="Sessitsch A."/>
            <person name="Brader G."/>
        </authorList>
    </citation>
    <scope>NUCLEOTIDE SEQUENCE [LARGE SCALE GENOMIC DNA]</scope>
    <source>
        <strain evidence="7">AR33</strain>
    </source>
</reference>
<evidence type="ECO:0000313" key="7">
    <source>
        <dbReference type="Proteomes" id="UP000078437"/>
    </source>
</evidence>
<evidence type="ECO:0000256" key="1">
    <source>
        <dbReference type="ARBA" id="ARBA00023015"/>
    </source>
</evidence>
<keyword evidence="1" id="KW-0805">Transcription regulation</keyword>
<feature type="domain" description="HTH iclR-type" evidence="4">
    <location>
        <begin position="7"/>
        <end position="69"/>
    </location>
</feature>
<evidence type="ECO:0000259" key="5">
    <source>
        <dbReference type="PROSITE" id="PS51078"/>
    </source>
</evidence>
<dbReference type="KEGG" id="agy:ATC03_17420"/>
<dbReference type="InterPro" id="IPR029016">
    <property type="entry name" value="GAF-like_dom_sf"/>
</dbReference>
<dbReference type="EMBL" id="CP013979">
    <property type="protein sequence ID" value="ANJ28220.1"/>
    <property type="molecule type" value="Genomic_DNA"/>
</dbReference>
<dbReference type="GO" id="GO:0045892">
    <property type="term" value="P:negative regulation of DNA-templated transcription"/>
    <property type="evidence" value="ECO:0007669"/>
    <property type="project" value="TreeGrafter"/>
</dbReference>
<name>A0A191WIS7_9MICO</name>
<evidence type="ECO:0000256" key="2">
    <source>
        <dbReference type="ARBA" id="ARBA00023125"/>
    </source>
</evidence>
<dbReference type="Pfam" id="PF01614">
    <property type="entry name" value="IclR_C"/>
    <property type="match status" value="1"/>
</dbReference>
<dbReference type="OrthoDB" id="3734039at2"/>
<proteinExistence type="predicted"/>
<dbReference type="InterPro" id="IPR005471">
    <property type="entry name" value="Tscrpt_reg_IclR_N"/>
</dbReference>
<dbReference type="PANTHER" id="PTHR30136:SF35">
    <property type="entry name" value="HTH-TYPE TRANSCRIPTIONAL REGULATOR RV1719"/>
    <property type="match status" value="1"/>
</dbReference>
<dbReference type="InterPro" id="IPR036388">
    <property type="entry name" value="WH-like_DNA-bd_sf"/>
</dbReference>
<dbReference type="Gene3D" id="3.30.450.40">
    <property type="match status" value="1"/>
</dbReference>
<dbReference type="Gene3D" id="1.10.10.10">
    <property type="entry name" value="Winged helix-like DNA-binding domain superfamily/Winged helix DNA-binding domain"/>
    <property type="match status" value="1"/>
</dbReference>
<dbReference type="PROSITE" id="PS51078">
    <property type="entry name" value="ICLR_ED"/>
    <property type="match status" value="1"/>
</dbReference>
<dbReference type="GO" id="GO:0003677">
    <property type="term" value="F:DNA binding"/>
    <property type="evidence" value="ECO:0007669"/>
    <property type="project" value="UniProtKB-KW"/>
</dbReference>
<dbReference type="Pfam" id="PF09339">
    <property type="entry name" value="HTH_IclR"/>
    <property type="match status" value="1"/>
</dbReference>
<dbReference type="CDD" id="cd00090">
    <property type="entry name" value="HTH_ARSR"/>
    <property type="match status" value="1"/>
</dbReference>
<gene>
    <name evidence="6" type="ORF">ATC03_17420</name>
</gene>
<dbReference type="SUPFAM" id="SSF46785">
    <property type="entry name" value="Winged helix' DNA-binding domain"/>
    <property type="match status" value="1"/>
</dbReference>
<dbReference type="STRING" id="453304.ATC03_17420"/>
<dbReference type="GO" id="GO:0003700">
    <property type="term" value="F:DNA-binding transcription factor activity"/>
    <property type="evidence" value="ECO:0007669"/>
    <property type="project" value="TreeGrafter"/>
</dbReference>
<dbReference type="PROSITE" id="PS51077">
    <property type="entry name" value="HTH_ICLR"/>
    <property type="match status" value="1"/>
</dbReference>
<sequence length="260" mass="27694">METPSKVPAADQTLAILSHLAAQRGPVPAATIAQALGLPRSTVYHLLAVMAERGFVLHLPEERRYGLGIAAFELSSGFSRQQPLARLGRPLVAALVDRLGESGHLAVLHGRDVLYLVEERAPRRPSLVTDVGVRLPAHLTATGRAMLAELPPAQLRALYPDRAAFATRHPSPEADAADWSYGRLKRVLAEVRLRGWAAEDGEVTPGLASVGAPVVDHLGWPAAAIAVTYATERSDETADAATTGVLDAAAELSRRIRGAR</sequence>
<reference evidence="6 7" key="1">
    <citation type="journal article" date="2016" name="Int. J. Syst. Evol. Microbiol.">
        <title>Agromyces aureus sp. nov., isolated from the rhizosphere of Salix caprea L. grown in a heavy-metal-contaminated soil.</title>
        <authorList>
            <person name="Corretto E."/>
            <person name="Antonielli L."/>
            <person name="Sessitsch A."/>
            <person name="Compant S."/>
            <person name="Gorfer M."/>
            <person name="Kuffner M."/>
            <person name="Brader G."/>
        </authorList>
    </citation>
    <scope>NUCLEOTIDE SEQUENCE [LARGE SCALE GENOMIC DNA]</scope>
    <source>
        <strain evidence="6 7">AR33</strain>
    </source>
</reference>
<dbReference type="InterPro" id="IPR014757">
    <property type="entry name" value="Tscrpt_reg_IclR_C"/>
</dbReference>
<dbReference type="AlphaFoldDB" id="A0A191WIS7"/>